<gene>
    <name evidence="2" type="ORF">GCM10007977_096010</name>
</gene>
<dbReference type="EMBL" id="BMPI01000080">
    <property type="protein sequence ID" value="GGM79284.1"/>
    <property type="molecule type" value="Genomic_DNA"/>
</dbReference>
<dbReference type="AlphaFoldDB" id="A0A917UEN0"/>
<evidence type="ECO:0000313" key="3">
    <source>
        <dbReference type="Proteomes" id="UP000642070"/>
    </source>
</evidence>
<name>A0A917UEN0_9ACTN</name>
<proteinExistence type="predicted"/>
<evidence type="ECO:0000313" key="2">
    <source>
        <dbReference type="EMBL" id="GGM79284.1"/>
    </source>
</evidence>
<dbReference type="InterPro" id="IPR002575">
    <property type="entry name" value="Aminoglycoside_PTrfase"/>
</dbReference>
<feature type="domain" description="Aminoglycoside phosphotransferase" evidence="1">
    <location>
        <begin position="23"/>
        <end position="252"/>
    </location>
</feature>
<dbReference type="Pfam" id="PF01636">
    <property type="entry name" value="APH"/>
    <property type="match status" value="1"/>
</dbReference>
<dbReference type="Proteomes" id="UP000642070">
    <property type="component" value="Unassembled WGS sequence"/>
</dbReference>
<keyword evidence="3" id="KW-1185">Reference proteome</keyword>
<evidence type="ECO:0000259" key="1">
    <source>
        <dbReference type="Pfam" id="PF01636"/>
    </source>
</evidence>
<protein>
    <recommendedName>
        <fullName evidence="1">Aminoglycoside phosphotransferase domain-containing protein</fullName>
    </recommendedName>
</protein>
<dbReference type="InterPro" id="IPR011009">
    <property type="entry name" value="Kinase-like_dom_sf"/>
</dbReference>
<sequence length="317" mass="34455">MRPPEPVQVTEAFGLGRPRGPLSPLAFGTSQTWTLDTGAGRVVVKHVPADDWRDAFARAMAFERRAFAAGLPLPRPVEPVLPGLGFAAELAGSGLIRVYEWLDGRALTADDDVAEWLGGTLARLHTIEPAHRAGPEWYHLDDEPRWRAWLDQGERLGRPWAAALHEHLPDVLAAAAWVERGFAQAGDFVLTHRDVEPWNVRMTAAGPVLLDWDGAGPDSAGLELAHAALVFAQHAGGAAAFRRTLRAYGEHGGAVPPRTPDLLVRRVAIRLGRLAGRLQMSVGEQPLGPNDRETLDRSAAERLAGLKQFVAEVRATR</sequence>
<comment type="caution">
    <text evidence="2">The sequence shown here is derived from an EMBL/GenBank/DDBJ whole genome shotgun (WGS) entry which is preliminary data.</text>
</comment>
<reference evidence="2" key="1">
    <citation type="journal article" date="2014" name="Int. J. Syst. Evol. Microbiol.">
        <title>Complete genome sequence of Corynebacterium casei LMG S-19264T (=DSM 44701T), isolated from a smear-ripened cheese.</title>
        <authorList>
            <consortium name="US DOE Joint Genome Institute (JGI-PGF)"/>
            <person name="Walter F."/>
            <person name="Albersmeier A."/>
            <person name="Kalinowski J."/>
            <person name="Ruckert C."/>
        </authorList>
    </citation>
    <scope>NUCLEOTIDE SEQUENCE</scope>
    <source>
        <strain evidence="2">JCM 19831</strain>
    </source>
</reference>
<organism evidence="2 3">
    <name type="scientific">Dactylosporangium sucinum</name>
    <dbReference type="NCBI Taxonomy" id="1424081"/>
    <lineage>
        <taxon>Bacteria</taxon>
        <taxon>Bacillati</taxon>
        <taxon>Actinomycetota</taxon>
        <taxon>Actinomycetes</taxon>
        <taxon>Micromonosporales</taxon>
        <taxon>Micromonosporaceae</taxon>
        <taxon>Dactylosporangium</taxon>
    </lineage>
</organism>
<reference evidence="2" key="2">
    <citation type="submission" date="2020-09" db="EMBL/GenBank/DDBJ databases">
        <authorList>
            <person name="Sun Q."/>
            <person name="Ohkuma M."/>
        </authorList>
    </citation>
    <scope>NUCLEOTIDE SEQUENCE</scope>
    <source>
        <strain evidence="2">JCM 19831</strain>
    </source>
</reference>
<accession>A0A917UEN0</accession>
<dbReference type="RefSeq" id="WP_190256756.1">
    <property type="nucleotide sequence ID" value="NZ_BMPI01000080.1"/>
</dbReference>
<dbReference type="SUPFAM" id="SSF56112">
    <property type="entry name" value="Protein kinase-like (PK-like)"/>
    <property type="match status" value="1"/>
</dbReference>